<dbReference type="STRING" id="133385.A0A2T9Y812"/>
<dbReference type="Gene3D" id="1.10.560.10">
    <property type="entry name" value="GroEL-like equatorial domain"/>
    <property type="match status" value="1"/>
</dbReference>
<dbReference type="PROSITE" id="PS00995">
    <property type="entry name" value="TCP1_3"/>
    <property type="match status" value="1"/>
</dbReference>
<evidence type="ECO:0000313" key="8">
    <source>
        <dbReference type="EMBL" id="PVU88473.1"/>
    </source>
</evidence>
<dbReference type="PANTHER" id="PTHR11353">
    <property type="entry name" value="CHAPERONIN"/>
    <property type="match status" value="1"/>
</dbReference>
<keyword evidence="5 7" id="KW-0067">ATP-binding</keyword>
<evidence type="ECO:0000256" key="6">
    <source>
        <dbReference type="ARBA" id="ARBA00023186"/>
    </source>
</evidence>
<dbReference type="InterPro" id="IPR002194">
    <property type="entry name" value="Chaperonin_TCP-1_CS"/>
</dbReference>
<keyword evidence="4 7" id="KW-0547">Nucleotide-binding</keyword>
<sequence>MALRVPSASTNIFKEGYKTLQGLEEAVIRNIHATKEMSEITRTSFGPYGRNKMVVNRLEKLFVTSDAATIIHELEVVHPAAKILVMASQQQEAEAGDGTNYVIIFASELLQKAEYLLRMGLHPSEIAQGYEIAFTKTMELLEGTFI</sequence>
<dbReference type="InterPro" id="IPR017998">
    <property type="entry name" value="Chaperone_TCP-1"/>
</dbReference>
<accession>A0A2T9Y812</accession>
<protein>
    <recommendedName>
        <fullName evidence="10">T-complex protein 1 subunit theta</fullName>
    </recommendedName>
</protein>
<evidence type="ECO:0000256" key="1">
    <source>
        <dbReference type="ARBA" id="ARBA00002912"/>
    </source>
</evidence>
<evidence type="ECO:0000256" key="3">
    <source>
        <dbReference type="ARBA" id="ARBA00011381"/>
    </source>
</evidence>
<comment type="caution">
    <text evidence="8">The sequence shown here is derived from an EMBL/GenBank/DDBJ whole genome shotgun (WGS) entry which is preliminary data.</text>
</comment>
<dbReference type="GO" id="GO:0140662">
    <property type="term" value="F:ATP-dependent protein folding chaperone"/>
    <property type="evidence" value="ECO:0007669"/>
    <property type="project" value="InterPro"/>
</dbReference>
<dbReference type="GO" id="GO:0051082">
    <property type="term" value="F:unfolded protein binding"/>
    <property type="evidence" value="ECO:0007669"/>
    <property type="project" value="InterPro"/>
</dbReference>
<dbReference type="Pfam" id="PF00118">
    <property type="entry name" value="Cpn60_TCP1"/>
    <property type="match status" value="1"/>
</dbReference>
<dbReference type="SUPFAM" id="SSF48592">
    <property type="entry name" value="GroEL equatorial domain-like"/>
    <property type="match status" value="1"/>
</dbReference>
<dbReference type="AlphaFoldDB" id="A0A2T9Y812"/>
<organism evidence="8 9">
    <name type="scientific">Smittium simulii</name>
    <dbReference type="NCBI Taxonomy" id="133385"/>
    <lineage>
        <taxon>Eukaryota</taxon>
        <taxon>Fungi</taxon>
        <taxon>Fungi incertae sedis</taxon>
        <taxon>Zoopagomycota</taxon>
        <taxon>Kickxellomycotina</taxon>
        <taxon>Harpellomycetes</taxon>
        <taxon>Harpellales</taxon>
        <taxon>Legeriomycetaceae</taxon>
        <taxon>Smittium</taxon>
    </lineage>
</organism>
<keyword evidence="9" id="KW-1185">Reference proteome</keyword>
<evidence type="ECO:0000313" key="9">
    <source>
        <dbReference type="Proteomes" id="UP000245383"/>
    </source>
</evidence>
<evidence type="ECO:0000256" key="7">
    <source>
        <dbReference type="RuleBase" id="RU004187"/>
    </source>
</evidence>
<dbReference type="GO" id="GO:0005832">
    <property type="term" value="C:chaperonin-containing T-complex"/>
    <property type="evidence" value="ECO:0007669"/>
    <property type="project" value="UniProtKB-ARBA"/>
</dbReference>
<evidence type="ECO:0000256" key="2">
    <source>
        <dbReference type="ARBA" id="ARBA00008020"/>
    </source>
</evidence>
<dbReference type="OrthoDB" id="1748577at2759"/>
<name>A0A2T9Y812_9FUNG</name>
<dbReference type="EMBL" id="MBFR01000383">
    <property type="protein sequence ID" value="PVU88473.1"/>
    <property type="molecule type" value="Genomic_DNA"/>
</dbReference>
<dbReference type="GO" id="GO:0005524">
    <property type="term" value="F:ATP binding"/>
    <property type="evidence" value="ECO:0007669"/>
    <property type="project" value="UniProtKB-KW"/>
</dbReference>
<evidence type="ECO:0000256" key="5">
    <source>
        <dbReference type="ARBA" id="ARBA00022840"/>
    </source>
</evidence>
<gene>
    <name evidence="8" type="ORF">BB561_005832</name>
</gene>
<dbReference type="InterPro" id="IPR002423">
    <property type="entry name" value="Cpn60/GroEL/TCP-1"/>
</dbReference>
<evidence type="ECO:0008006" key="10">
    <source>
        <dbReference type="Google" id="ProtNLM"/>
    </source>
</evidence>
<comment type="similarity">
    <text evidence="2 7">Belongs to the TCP-1 chaperonin family.</text>
</comment>
<reference evidence="8 9" key="1">
    <citation type="journal article" date="2018" name="MBio">
        <title>Comparative Genomics Reveals the Core Gene Toolbox for the Fungus-Insect Symbiosis.</title>
        <authorList>
            <person name="Wang Y."/>
            <person name="Stata M."/>
            <person name="Wang W."/>
            <person name="Stajich J.E."/>
            <person name="White M.M."/>
            <person name="Moncalvo J.M."/>
        </authorList>
    </citation>
    <scope>NUCLEOTIDE SEQUENCE [LARGE SCALE GENOMIC DNA]</scope>
    <source>
        <strain evidence="8 9">SWE-8-4</strain>
    </source>
</reference>
<dbReference type="Proteomes" id="UP000245383">
    <property type="component" value="Unassembled WGS sequence"/>
</dbReference>
<evidence type="ECO:0000256" key="4">
    <source>
        <dbReference type="ARBA" id="ARBA00022741"/>
    </source>
</evidence>
<keyword evidence="6 7" id="KW-0143">Chaperone</keyword>
<dbReference type="PRINTS" id="PR00304">
    <property type="entry name" value="TCOMPLEXTCP1"/>
</dbReference>
<dbReference type="InterPro" id="IPR027413">
    <property type="entry name" value="GROEL-like_equatorial_sf"/>
</dbReference>
<comment type="subunit">
    <text evidence="3">Component of the T-complex protein 1 (TCP1) complex.</text>
</comment>
<comment type="function">
    <text evidence="1">Molecular chaperone; assists the folding of proteins upon ATP hydrolysis.</text>
</comment>
<dbReference type="PROSITE" id="PS00750">
    <property type="entry name" value="TCP1_1"/>
    <property type="match status" value="1"/>
</dbReference>
<proteinExistence type="inferred from homology"/>
<dbReference type="GO" id="GO:0016887">
    <property type="term" value="F:ATP hydrolysis activity"/>
    <property type="evidence" value="ECO:0007669"/>
    <property type="project" value="InterPro"/>
</dbReference>